<dbReference type="eggNOG" id="ENOG5030WYE">
    <property type="taxonomic scope" value="Bacteria"/>
</dbReference>
<dbReference type="RefSeq" id="WP_014203728.1">
    <property type="nucleotide sequence ID" value="NC_016599.1"/>
</dbReference>
<gene>
    <name evidence="1" type="ordered locus">Oweho_3432</name>
</gene>
<sequence>MEDLLLKIKQPWGLMRLLRLGLAIIIIMEAWHSQTWWLIIPAMYFAYQSLANAGCSTCPTPPAQVNKESSIQDIEYEEVK</sequence>
<dbReference type="HOGENOM" id="CLU_189700_1_0_10"/>
<organism evidence="1 2">
    <name type="scientific">Owenweeksia hongkongensis (strain DSM 17368 / CIP 108786 / JCM 12287 / NRRL B-23963 / UST20020801)</name>
    <dbReference type="NCBI Taxonomy" id="926562"/>
    <lineage>
        <taxon>Bacteria</taxon>
        <taxon>Pseudomonadati</taxon>
        <taxon>Bacteroidota</taxon>
        <taxon>Flavobacteriia</taxon>
        <taxon>Flavobacteriales</taxon>
        <taxon>Owenweeksiaceae</taxon>
        <taxon>Owenweeksia</taxon>
    </lineage>
</organism>
<accession>G8R5R5</accession>
<evidence type="ECO:0000313" key="1">
    <source>
        <dbReference type="EMBL" id="AEV34381.1"/>
    </source>
</evidence>
<dbReference type="STRING" id="926562.Oweho_3432"/>
<dbReference type="OrthoDB" id="1049592at2"/>
<dbReference type="EMBL" id="CP003156">
    <property type="protein sequence ID" value="AEV34381.1"/>
    <property type="molecule type" value="Genomic_DNA"/>
</dbReference>
<dbReference type="Proteomes" id="UP000005631">
    <property type="component" value="Chromosome"/>
</dbReference>
<keyword evidence="2" id="KW-1185">Reference proteome</keyword>
<dbReference type="KEGG" id="oho:Oweho_3432"/>
<protein>
    <submittedName>
        <fullName evidence="1">Uncharacterized protein</fullName>
    </submittedName>
</protein>
<dbReference type="AlphaFoldDB" id="G8R5R5"/>
<evidence type="ECO:0000313" key="2">
    <source>
        <dbReference type="Proteomes" id="UP000005631"/>
    </source>
</evidence>
<reference evidence="1 2" key="1">
    <citation type="journal article" date="2012" name="Stand. Genomic Sci.">
        <title>Genome sequence of the orange-pigmented seawater bacterium Owenweeksia hongkongensis type strain (UST20020801(T)).</title>
        <authorList>
            <person name="Riedel T."/>
            <person name="Held B."/>
            <person name="Nolan M."/>
            <person name="Lucas S."/>
            <person name="Lapidus A."/>
            <person name="Tice H."/>
            <person name="Del Rio T.G."/>
            <person name="Cheng J.F."/>
            <person name="Han C."/>
            <person name="Tapia R."/>
            <person name="Goodwin L.A."/>
            <person name="Pitluck S."/>
            <person name="Liolios K."/>
            <person name="Mavromatis K."/>
            <person name="Pagani I."/>
            <person name="Ivanova N."/>
            <person name="Mikhailova N."/>
            <person name="Pati A."/>
            <person name="Chen A."/>
            <person name="Palaniappan K."/>
            <person name="Rohde M."/>
            <person name="Tindall B.J."/>
            <person name="Detter J.C."/>
            <person name="Goker M."/>
            <person name="Woyke T."/>
            <person name="Bristow J."/>
            <person name="Eisen J.A."/>
            <person name="Markowitz V."/>
            <person name="Hugenholtz P."/>
            <person name="Klenk H.P."/>
            <person name="Kyrpides N.C."/>
        </authorList>
    </citation>
    <scope>NUCLEOTIDE SEQUENCE</scope>
    <source>
        <strain evidence="2">DSM 17368 / JCM 12287 / NRRL B-23963</strain>
    </source>
</reference>
<proteinExistence type="predicted"/>
<name>G8R5R5_OWEHD</name>